<evidence type="ECO:0000313" key="7">
    <source>
        <dbReference type="Proteomes" id="UP000245956"/>
    </source>
</evidence>
<keyword evidence="1" id="KW-0808">Transferase</keyword>
<dbReference type="InterPro" id="IPR016181">
    <property type="entry name" value="Acyl_CoA_acyltransferase"/>
</dbReference>
<evidence type="ECO:0000313" key="6">
    <source>
        <dbReference type="EMBL" id="PWI75713.1"/>
    </source>
</evidence>
<dbReference type="Pfam" id="PF13302">
    <property type="entry name" value="Acetyltransf_3"/>
    <property type="match status" value="1"/>
</dbReference>
<accession>A0A2U3EMJ3</accession>
<dbReference type="AlphaFoldDB" id="A0A2U3EMJ3"/>
<dbReference type="InterPro" id="IPR000182">
    <property type="entry name" value="GNAT_dom"/>
</dbReference>
<comment type="caution">
    <text evidence="6">The sequence shown here is derived from an EMBL/GenBank/DDBJ whole genome shotgun (WGS) entry which is preliminary data.</text>
</comment>
<keyword evidence="2" id="KW-0012">Acyltransferase</keyword>
<dbReference type="Proteomes" id="UP000245956">
    <property type="component" value="Unassembled WGS sequence"/>
</dbReference>
<dbReference type="InterPro" id="IPR051531">
    <property type="entry name" value="N-acetyltransferase"/>
</dbReference>
<evidence type="ECO:0000256" key="4">
    <source>
        <dbReference type="SAM" id="MobiDB-lite"/>
    </source>
</evidence>
<proteinExistence type="inferred from homology"/>
<dbReference type="SUPFAM" id="SSF55729">
    <property type="entry name" value="Acyl-CoA N-acyltransferases (Nat)"/>
    <property type="match status" value="1"/>
</dbReference>
<reference evidence="6 7" key="1">
    <citation type="journal article" date="2016" name="Front. Microbiol.">
        <title>Genome and transcriptome sequences reveal the specific parasitism of the nematophagous Purpureocillium lilacinum 36-1.</title>
        <authorList>
            <person name="Xie J."/>
            <person name="Li S."/>
            <person name="Mo C."/>
            <person name="Xiao X."/>
            <person name="Peng D."/>
            <person name="Wang G."/>
            <person name="Xiao Y."/>
        </authorList>
    </citation>
    <scope>NUCLEOTIDE SEQUENCE [LARGE SCALE GENOMIC DNA]</scope>
    <source>
        <strain evidence="6 7">36-1</strain>
    </source>
</reference>
<feature type="domain" description="N-acetyltransferase" evidence="5">
    <location>
        <begin position="168"/>
        <end position="285"/>
    </location>
</feature>
<organism evidence="6 7">
    <name type="scientific">Purpureocillium lilacinum</name>
    <name type="common">Paecilomyces lilacinus</name>
    <dbReference type="NCBI Taxonomy" id="33203"/>
    <lineage>
        <taxon>Eukaryota</taxon>
        <taxon>Fungi</taxon>
        <taxon>Dikarya</taxon>
        <taxon>Ascomycota</taxon>
        <taxon>Pezizomycotina</taxon>
        <taxon>Sordariomycetes</taxon>
        <taxon>Hypocreomycetidae</taxon>
        <taxon>Hypocreales</taxon>
        <taxon>Ophiocordycipitaceae</taxon>
        <taxon>Purpureocillium</taxon>
    </lineage>
</organism>
<dbReference type="PANTHER" id="PTHR43792">
    <property type="entry name" value="GNAT FAMILY, PUTATIVE (AFU_ORTHOLOGUE AFUA_3G00765)-RELATED-RELATED"/>
    <property type="match status" value="1"/>
</dbReference>
<gene>
    <name evidence="6" type="ORF">PCL_06371</name>
</gene>
<dbReference type="PANTHER" id="PTHR43792:SF8">
    <property type="entry name" value="[RIBOSOMAL PROTEIN US5]-ALANINE N-ACETYLTRANSFERASE"/>
    <property type="match status" value="1"/>
</dbReference>
<dbReference type="EMBL" id="LCWV01000002">
    <property type="protein sequence ID" value="PWI75713.1"/>
    <property type="molecule type" value="Genomic_DNA"/>
</dbReference>
<comment type="similarity">
    <text evidence="3">Belongs to the acetyltransferase family. RimJ subfamily.</text>
</comment>
<feature type="compositionally biased region" description="Low complexity" evidence="4">
    <location>
        <begin position="154"/>
        <end position="166"/>
    </location>
</feature>
<feature type="region of interest" description="Disordered" evidence="4">
    <location>
        <begin position="132"/>
        <end position="167"/>
    </location>
</feature>
<protein>
    <recommendedName>
        <fullName evidence="5">N-acetyltransferase domain-containing protein</fullName>
    </recommendedName>
</protein>
<evidence type="ECO:0000256" key="3">
    <source>
        <dbReference type="ARBA" id="ARBA00038502"/>
    </source>
</evidence>
<sequence length="285" mass="30726">MQIARQPPQHHPHRTTTVNYLPKQRIVRGTRKATTMPVKDRTLTSPNPPGAEPGAVLLETDRLLIRRYVAADAPLLAAAANHPSIGDGLRDRFPSPYGLADAEEFLARHSGPVENRYPIHTGIFVKQGAAASARGGGKEDGGDAGAGAGDDDVNGSTSNRSSSSNSEVAKQQLQYIGALGIMPGDDVEYRTWELGYWLTPTAWGRGYMTEAVRGFTRWAFATWPALHRIEATPFAGNAPSCRLLGKCGFVEEGRRRGAAEKGGVVVDVVVFGLLRGDVEAELTRR</sequence>
<dbReference type="Gene3D" id="3.40.630.30">
    <property type="match status" value="1"/>
</dbReference>
<evidence type="ECO:0000259" key="5">
    <source>
        <dbReference type="PROSITE" id="PS51186"/>
    </source>
</evidence>
<dbReference type="PROSITE" id="PS51186">
    <property type="entry name" value="GNAT"/>
    <property type="match status" value="1"/>
</dbReference>
<dbReference type="GO" id="GO:0016747">
    <property type="term" value="F:acyltransferase activity, transferring groups other than amino-acyl groups"/>
    <property type="evidence" value="ECO:0007669"/>
    <property type="project" value="InterPro"/>
</dbReference>
<evidence type="ECO:0000256" key="1">
    <source>
        <dbReference type="ARBA" id="ARBA00022679"/>
    </source>
</evidence>
<name>A0A2U3EMJ3_PURLI</name>
<evidence type="ECO:0000256" key="2">
    <source>
        <dbReference type="ARBA" id="ARBA00023315"/>
    </source>
</evidence>